<feature type="coiled-coil region" evidence="1">
    <location>
        <begin position="893"/>
        <end position="933"/>
    </location>
</feature>
<gene>
    <name evidence="4" type="ORF">BRAFLDRAFT_70632</name>
</gene>
<accession>C3YFY6</accession>
<feature type="compositionally biased region" description="Basic and acidic residues" evidence="2">
    <location>
        <begin position="803"/>
        <end position="817"/>
    </location>
</feature>
<proteinExistence type="predicted"/>
<evidence type="ECO:0000256" key="2">
    <source>
        <dbReference type="SAM" id="MobiDB-lite"/>
    </source>
</evidence>
<sequence>MEDKDGKIRLRLAEDIINDQVGGAGWMYLDIALQVDKYSPKTLLVKTRKCDPQGKIVLEPKAKQKTSNYLVPKDPGEAKILDDVSVQAYPKKASWKQTYSYERSVNGNFILKAVEAVGFSAEGSKTNKRCVETTCTDLEHRSVDIEDLKKAMSVLIAQTSAEGIRNETSFLVVTDVLVAKEVSIKETQDSKKDLKVSVTAKIHGVGIEAGGGSTKETTASLERRNTGGIILAIKLARVYYDEQGTIERDGVLAGGSYDGNYTLGIGNKDREGHYTVTTLAKCIGEVKNKFEINVNLLGRQNSTEVKVPQDVCETGCKNVIDVSYIRLQSSVKVLVTDLEEDQTYICPCNEETAVTDDGMLWFDCKEWRKEVAGQEFLVTVGGNTYSVFEEDPIVRIFGDYQCVVYHGDQKVTDDHRLDDLSLQWDNMMAQAPLFQLVEKKDGETTAEATTPENPFKLVFKIQDVQLDATGVDIQVTVPANKLKMTVFGHHSVGDVMRRLRRVYTRMNAVHDGKVITDLTQTYRELGIQATAHVQLQSLDPENPPVQTFEDFKEIENAIESLIQELQGLEQGNADSDTESDAEEQTDDKIDWSAVRRILWRHLELRDGDLDIPPGALRMLIREVGEDTVAGEVLQTILEAALEREGEGGTEGASGGAESAPMEEYNIQDKSTIMSLEREDTEASVKEALLERKPLSDVDRLTFTDPGSLDAEGDEAKVDATKQKLLLLQSQMAKDAERIETVATEDNITTVEEILDAEKGVKPAGNKPEWRRKVDRARTKLVFVRSKATSAYRVLQHRQPVPKPDPKPEPEPTEDKNKPPLRKAFDFFCVFDDVKYTYCCLYIGYGTVVLGLILMIVGVSLLWLYGNKKASSVYGLPIWLGLLLIVVAGLIIANSQWQKDIDDVAVENEEYEEEQEEKKKEDELHEEERKLLEEIVVEQPEALPVVVVEDDPQETILEDDVFGTNQSDAMIGTNPSNGVIGMNPSDDVIGANQSDGVNGTILPDDVIGPFYGACLEETEILDEDGRAVRLTEEEVYASLLEVVPADELRSIQCIRRLWRLHFLSENVKNQIVANGMKIRGKQVAVLDYTSFTLKKRKTLRKPPTPSPKLVRLTITALPDSVEDSVLRKGLKDLGCKVKGEVERLSLTRDGQETFCYNGTRVVYVEKSDEVQIRKNMVLCGHRVSVAEGKMGEPKNSQMFNANGNENPETPSAVTAPEEENGEMSNGSRFGDSGIQTPDSGFQTPETRSELPLQLPATLEENTVV</sequence>
<dbReference type="InParanoid" id="C3YFY6"/>
<dbReference type="EMBL" id="GG666510">
    <property type="protein sequence ID" value="EEN60791.1"/>
    <property type="molecule type" value="Genomic_DNA"/>
</dbReference>
<evidence type="ECO:0000256" key="3">
    <source>
        <dbReference type="SAM" id="Phobius"/>
    </source>
</evidence>
<protein>
    <submittedName>
        <fullName evidence="4">Uncharacterized protein</fullName>
    </submittedName>
</protein>
<reference evidence="4" key="1">
    <citation type="journal article" date="2008" name="Nature">
        <title>The amphioxus genome and the evolution of the chordate karyotype.</title>
        <authorList>
            <consortium name="US DOE Joint Genome Institute (JGI-PGF)"/>
            <person name="Putnam N.H."/>
            <person name="Butts T."/>
            <person name="Ferrier D.E.K."/>
            <person name="Furlong R.F."/>
            <person name="Hellsten U."/>
            <person name="Kawashima T."/>
            <person name="Robinson-Rechavi M."/>
            <person name="Shoguchi E."/>
            <person name="Terry A."/>
            <person name="Yu J.-K."/>
            <person name="Benito-Gutierrez E.L."/>
            <person name="Dubchak I."/>
            <person name="Garcia-Fernandez J."/>
            <person name="Gibson-Brown J.J."/>
            <person name="Grigoriev I.V."/>
            <person name="Horton A.C."/>
            <person name="de Jong P.J."/>
            <person name="Jurka J."/>
            <person name="Kapitonov V.V."/>
            <person name="Kohara Y."/>
            <person name="Kuroki Y."/>
            <person name="Lindquist E."/>
            <person name="Lucas S."/>
            <person name="Osoegawa K."/>
            <person name="Pennacchio L.A."/>
            <person name="Salamov A.A."/>
            <person name="Satou Y."/>
            <person name="Sauka-Spengler T."/>
            <person name="Schmutz J."/>
            <person name="Shin-I T."/>
            <person name="Toyoda A."/>
            <person name="Bronner-Fraser M."/>
            <person name="Fujiyama A."/>
            <person name="Holland L.Z."/>
            <person name="Holland P.W.H."/>
            <person name="Satoh N."/>
            <person name="Rokhsar D.S."/>
        </authorList>
    </citation>
    <scope>NUCLEOTIDE SEQUENCE [LARGE SCALE GENOMIC DNA]</scope>
    <source>
        <strain evidence="4">S238N-H82</strain>
        <tissue evidence="4">Testes</tissue>
    </source>
</reference>
<evidence type="ECO:0000256" key="1">
    <source>
        <dbReference type="SAM" id="Coils"/>
    </source>
</evidence>
<evidence type="ECO:0000313" key="4">
    <source>
        <dbReference type="EMBL" id="EEN60791.1"/>
    </source>
</evidence>
<keyword evidence="3" id="KW-0472">Membrane</keyword>
<keyword evidence="3" id="KW-0812">Transmembrane</keyword>
<feature type="transmembrane region" description="Helical" evidence="3">
    <location>
        <begin position="872"/>
        <end position="892"/>
    </location>
</feature>
<keyword evidence="1" id="KW-0175">Coiled coil</keyword>
<feature type="compositionally biased region" description="Polar residues" evidence="2">
    <location>
        <begin position="1221"/>
        <end position="1244"/>
    </location>
</feature>
<feature type="compositionally biased region" description="Polar residues" evidence="2">
    <location>
        <begin position="1193"/>
        <end position="1211"/>
    </location>
</feature>
<name>C3YFY6_BRAFL</name>
<feature type="region of interest" description="Disordered" evidence="2">
    <location>
        <begin position="794"/>
        <end position="817"/>
    </location>
</feature>
<dbReference type="AlphaFoldDB" id="C3YFY6"/>
<organism>
    <name type="scientific">Branchiostoma floridae</name>
    <name type="common">Florida lancelet</name>
    <name type="synonym">Amphioxus</name>
    <dbReference type="NCBI Taxonomy" id="7739"/>
    <lineage>
        <taxon>Eukaryota</taxon>
        <taxon>Metazoa</taxon>
        <taxon>Chordata</taxon>
        <taxon>Cephalochordata</taxon>
        <taxon>Leptocardii</taxon>
        <taxon>Amphioxiformes</taxon>
        <taxon>Branchiostomatidae</taxon>
        <taxon>Branchiostoma</taxon>
    </lineage>
</organism>
<feature type="region of interest" description="Disordered" evidence="2">
    <location>
        <begin position="1190"/>
        <end position="1263"/>
    </location>
</feature>
<feature type="transmembrane region" description="Helical" evidence="3">
    <location>
        <begin position="841"/>
        <end position="865"/>
    </location>
</feature>
<keyword evidence="3" id="KW-1133">Transmembrane helix</keyword>